<reference evidence="8 9" key="1">
    <citation type="submission" date="2014-12" db="EMBL/GenBank/DDBJ databases">
        <title>Genome sequencing of Chryseobacterium taiwanense TPW19.</title>
        <authorList>
            <person name="Tan P.W."/>
            <person name="Chan K.-G."/>
        </authorList>
    </citation>
    <scope>NUCLEOTIDE SEQUENCE [LARGE SCALE GENOMIC DNA]</scope>
    <source>
        <strain evidence="8 9">TPW19</strain>
    </source>
</reference>
<feature type="active site" description="Proton donor" evidence="4">
    <location>
        <position position="53"/>
    </location>
</feature>
<evidence type="ECO:0000256" key="4">
    <source>
        <dbReference type="PIRSR" id="PIRSR000097-1"/>
    </source>
</evidence>
<evidence type="ECO:0000256" key="3">
    <source>
        <dbReference type="ARBA" id="ARBA00023002"/>
    </source>
</evidence>
<dbReference type="AlphaFoldDB" id="A0A0B4D006"/>
<gene>
    <name evidence="8" type="ORF">RM51_14615</name>
</gene>
<protein>
    <submittedName>
        <fullName evidence="8">Oxidoreductase</fullName>
    </submittedName>
</protein>
<dbReference type="FunFam" id="3.20.20.100:FF:000015">
    <property type="entry name" value="Oxidoreductase, aldo/keto reductase family"/>
    <property type="match status" value="1"/>
</dbReference>
<dbReference type="PIRSF" id="PIRSF000097">
    <property type="entry name" value="AKR"/>
    <property type="match status" value="1"/>
</dbReference>
<dbReference type="InterPro" id="IPR018170">
    <property type="entry name" value="Aldo/ket_reductase_CS"/>
</dbReference>
<dbReference type="STRING" id="363331.RM51_14615"/>
<feature type="domain" description="NADP-dependent oxidoreductase" evidence="7">
    <location>
        <begin position="30"/>
        <end position="276"/>
    </location>
</feature>
<dbReference type="SUPFAM" id="SSF51430">
    <property type="entry name" value="NAD(P)-linked oxidoreductase"/>
    <property type="match status" value="1"/>
</dbReference>
<dbReference type="Proteomes" id="UP000031167">
    <property type="component" value="Unassembled WGS sequence"/>
</dbReference>
<dbReference type="Pfam" id="PF00248">
    <property type="entry name" value="Aldo_ket_red"/>
    <property type="match status" value="1"/>
</dbReference>
<dbReference type="PANTHER" id="PTHR43827">
    <property type="entry name" value="2,5-DIKETO-D-GLUCONIC ACID REDUCTASE"/>
    <property type="match status" value="1"/>
</dbReference>
<keyword evidence="9" id="KW-1185">Reference proteome</keyword>
<evidence type="ECO:0000313" key="8">
    <source>
        <dbReference type="EMBL" id="KIC61927.1"/>
    </source>
</evidence>
<dbReference type="PANTHER" id="PTHR43827:SF3">
    <property type="entry name" value="NADP-DEPENDENT OXIDOREDUCTASE DOMAIN-CONTAINING PROTEIN"/>
    <property type="match status" value="1"/>
</dbReference>
<evidence type="ECO:0000313" key="9">
    <source>
        <dbReference type="Proteomes" id="UP000031167"/>
    </source>
</evidence>
<dbReference type="PROSITE" id="PS00798">
    <property type="entry name" value="ALDOKETO_REDUCTASE_1"/>
    <property type="match status" value="1"/>
</dbReference>
<keyword evidence="3" id="KW-0560">Oxidoreductase</keyword>
<dbReference type="InterPro" id="IPR023210">
    <property type="entry name" value="NADP_OxRdtase_dom"/>
</dbReference>
<organism evidence="8 9">
    <name type="scientific">Chryseobacterium taiwanense</name>
    <dbReference type="NCBI Taxonomy" id="363331"/>
    <lineage>
        <taxon>Bacteria</taxon>
        <taxon>Pseudomonadati</taxon>
        <taxon>Bacteroidota</taxon>
        <taxon>Flavobacteriia</taxon>
        <taxon>Flavobacteriales</taxon>
        <taxon>Weeksellaceae</taxon>
        <taxon>Chryseobacterium group</taxon>
        <taxon>Chryseobacterium</taxon>
    </lineage>
</organism>
<dbReference type="PROSITE" id="PS00062">
    <property type="entry name" value="ALDOKETO_REDUCTASE_2"/>
    <property type="match status" value="1"/>
</dbReference>
<evidence type="ECO:0000256" key="6">
    <source>
        <dbReference type="PIRSR" id="PIRSR000097-3"/>
    </source>
</evidence>
<evidence type="ECO:0000256" key="2">
    <source>
        <dbReference type="ARBA" id="ARBA00022857"/>
    </source>
</evidence>
<dbReference type="GO" id="GO:0016616">
    <property type="term" value="F:oxidoreductase activity, acting on the CH-OH group of donors, NAD or NADP as acceptor"/>
    <property type="evidence" value="ECO:0007669"/>
    <property type="project" value="UniProtKB-ARBA"/>
</dbReference>
<evidence type="ECO:0000256" key="1">
    <source>
        <dbReference type="ARBA" id="ARBA00007905"/>
    </source>
</evidence>
<sequence length="306" mass="34295">MVPAKSPTIKLNNGVEMPVLGVGSFALPTIQAADDIAFALQNGYRLVDTATNYGNEKEVGEGIKRSGVKRSELFVTTKLWIEDFGYDNAIKGFENSLKLLGLDYIDLYILHWPVPTDFDKTVQAYKALEKLYVDKKIRAIGVSNFTIEHLENLMKQTSVVPAINQVELHPYLIQKDLRGFHKNHGIVTECWGPIGGELTNSASNPTAPIRLLQDYTIVKLAEKYKKVTAQIVLRWHVQNGMIAIPKSQHYERLLYNIDIFDFELTADDMAAIDNLNKNLHGGPLPNLFDVAAFKKIIAGRKTKIQA</sequence>
<evidence type="ECO:0000256" key="5">
    <source>
        <dbReference type="PIRSR" id="PIRSR000097-2"/>
    </source>
</evidence>
<name>A0A0B4D006_9FLAO</name>
<dbReference type="Gene3D" id="3.20.20.100">
    <property type="entry name" value="NADP-dependent oxidoreductase domain"/>
    <property type="match status" value="1"/>
</dbReference>
<dbReference type="EMBL" id="JWTA01000015">
    <property type="protein sequence ID" value="KIC61927.1"/>
    <property type="molecule type" value="Genomic_DNA"/>
</dbReference>
<feature type="site" description="Lowers pKa of active site Tyr" evidence="6">
    <location>
        <position position="78"/>
    </location>
</feature>
<proteinExistence type="inferred from homology"/>
<comment type="similarity">
    <text evidence="1">Belongs to the aldo/keto reductase family.</text>
</comment>
<dbReference type="CDD" id="cd19127">
    <property type="entry name" value="AKR_AKR5B1"/>
    <property type="match status" value="1"/>
</dbReference>
<dbReference type="InterPro" id="IPR020471">
    <property type="entry name" value="AKR"/>
</dbReference>
<accession>A0A0B4D006</accession>
<feature type="binding site" evidence="5">
    <location>
        <position position="111"/>
    </location>
    <ligand>
        <name>substrate</name>
    </ligand>
</feature>
<keyword evidence="2" id="KW-0521">NADP</keyword>
<dbReference type="PRINTS" id="PR00069">
    <property type="entry name" value="ALDKETRDTASE"/>
</dbReference>
<evidence type="ECO:0000259" key="7">
    <source>
        <dbReference type="Pfam" id="PF00248"/>
    </source>
</evidence>
<dbReference type="InterPro" id="IPR036812">
    <property type="entry name" value="NAD(P)_OxRdtase_dom_sf"/>
</dbReference>
<comment type="caution">
    <text evidence="8">The sequence shown here is derived from an EMBL/GenBank/DDBJ whole genome shotgun (WGS) entry which is preliminary data.</text>
</comment>